<dbReference type="PIRSF" id="PIRSF000808">
    <property type="entry name" value="GalT"/>
    <property type="match status" value="1"/>
</dbReference>
<keyword evidence="2" id="KW-0548">Nucleotidyltransferase</keyword>
<evidence type="ECO:0000259" key="7">
    <source>
        <dbReference type="Pfam" id="PF01087"/>
    </source>
</evidence>
<dbReference type="Pfam" id="PF01087">
    <property type="entry name" value="GalP_UDP_transf"/>
    <property type="match status" value="1"/>
</dbReference>
<sequence length="302" mass="34712">MSKYVPDVVSHRWVIIASQRLSRPDQTGKSTKGRRSPSGRKNKCLFCEDNESSSPSEVFRIGKGEINKPGWKVRVVTNKFPITDFHEVIIHSPNHMKNLEELPEKQIGLVLRAYKARFNYYRKMGQVLIFCNNGEHAGASIKHPHSQLVVIPGQINLDTLGKEPFNNVVQDTKFFTTYCPDFSQWPYEVWVAPKDNKGRFGDLSDEALDEMAMILRQTLKQLKKIFDSHKLTNMDFAYNYYIYPGHDWYLRIIPRFIHRAGFELGTGLNVNIVDPAEASLELRGIESKIVGILNRLKQKSKS</sequence>
<dbReference type="InterPro" id="IPR053177">
    <property type="entry name" value="ADP-glucose_phosphorylase"/>
</dbReference>
<dbReference type="GO" id="GO:0006012">
    <property type="term" value="P:galactose metabolic process"/>
    <property type="evidence" value="ECO:0007669"/>
    <property type="project" value="InterPro"/>
</dbReference>
<feature type="domain" description="Galactose-1-phosphate uridyl transferase N-terminal" evidence="7">
    <location>
        <begin position="87"/>
        <end position="148"/>
    </location>
</feature>
<dbReference type="PANTHER" id="PTHR42763:SF2">
    <property type="entry name" value="ADP-GLUCOSE PHOSPHORYLASE"/>
    <property type="match status" value="1"/>
</dbReference>
<comment type="caution">
    <text evidence="8">The sequence shown here is derived from an EMBL/GenBank/DDBJ whole genome shotgun (WGS) entry which is preliminary data.</text>
</comment>
<dbReference type="Gene3D" id="3.30.428.10">
    <property type="entry name" value="HIT-like"/>
    <property type="match status" value="3"/>
</dbReference>
<feature type="binding site" evidence="5">
    <location>
        <position position="95"/>
    </location>
    <ligand>
        <name>Zn(2+)</name>
        <dbReference type="ChEBI" id="CHEBI:29105"/>
    </ligand>
</feature>
<evidence type="ECO:0000256" key="4">
    <source>
        <dbReference type="PIRSR" id="PIRSR000808-1"/>
    </source>
</evidence>
<protein>
    <recommendedName>
        <fullName evidence="7">Galactose-1-phosphate uridyl transferase N-terminal domain-containing protein</fullName>
    </recommendedName>
</protein>
<dbReference type="InterPro" id="IPR005849">
    <property type="entry name" value="GalP_Utransf_N"/>
</dbReference>
<keyword evidence="3" id="KW-0119">Carbohydrate metabolism</keyword>
<evidence type="ECO:0000256" key="1">
    <source>
        <dbReference type="ARBA" id="ARBA00022679"/>
    </source>
</evidence>
<feature type="binding site" evidence="5">
    <location>
        <position position="143"/>
    </location>
    <ligand>
        <name>Zn(2+)</name>
        <dbReference type="ChEBI" id="CHEBI:29105"/>
    </ligand>
</feature>
<dbReference type="AlphaFoldDB" id="A0A2M7BTD8"/>
<evidence type="ECO:0000313" key="8">
    <source>
        <dbReference type="EMBL" id="PIV08752.1"/>
    </source>
</evidence>
<comment type="cofactor">
    <cofactor evidence="5">
        <name>Zn(2+)</name>
        <dbReference type="ChEBI" id="CHEBI:29105"/>
    </cofactor>
    <text evidence="5">Binds 1 zinc ion per subunit.</text>
</comment>
<keyword evidence="5" id="KW-0479">Metal-binding</keyword>
<reference evidence="9" key="1">
    <citation type="submission" date="2017-09" db="EMBL/GenBank/DDBJ databases">
        <title>Depth-based differentiation of microbial function through sediment-hosted aquifers and enrichment of novel symbionts in the deep terrestrial subsurface.</title>
        <authorList>
            <person name="Probst A.J."/>
            <person name="Ladd B."/>
            <person name="Jarett J.K."/>
            <person name="Geller-Mcgrath D.E."/>
            <person name="Sieber C.M.K."/>
            <person name="Emerson J.B."/>
            <person name="Anantharaman K."/>
            <person name="Thomas B.C."/>
            <person name="Malmstrom R."/>
            <person name="Stieglmeier M."/>
            <person name="Klingl A."/>
            <person name="Woyke T."/>
            <person name="Ryan C.M."/>
            <person name="Banfield J.F."/>
        </authorList>
    </citation>
    <scope>NUCLEOTIDE SEQUENCE [LARGE SCALE GENOMIC DNA]</scope>
</reference>
<evidence type="ECO:0000256" key="5">
    <source>
        <dbReference type="PIRSR" id="PIRSR000808-3"/>
    </source>
</evidence>
<organism evidence="8 9">
    <name type="scientific">Candidatus Roizmanbacteria bacterium CG03_land_8_20_14_0_80_39_12</name>
    <dbReference type="NCBI Taxonomy" id="1974847"/>
    <lineage>
        <taxon>Bacteria</taxon>
        <taxon>Candidatus Roizmaniibacteriota</taxon>
    </lineage>
</organism>
<feature type="binding site" evidence="5">
    <location>
        <position position="44"/>
    </location>
    <ligand>
        <name>Zn(2+)</name>
        <dbReference type="ChEBI" id="CHEBI:29105"/>
    </ligand>
</feature>
<dbReference type="InterPro" id="IPR036265">
    <property type="entry name" value="HIT-like_sf"/>
</dbReference>
<feature type="binding site" evidence="5">
    <location>
        <position position="47"/>
    </location>
    <ligand>
        <name>Zn(2+)</name>
        <dbReference type="ChEBI" id="CHEBI:29105"/>
    </ligand>
</feature>
<dbReference type="GO" id="GO:0008270">
    <property type="term" value="F:zinc ion binding"/>
    <property type="evidence" value="ECO:0007669"/>
    <property type="project" value="InterPro"/>
</dbReference>
<evidence type="ECO:0000256" key="3">
    <source>
        <dbReference type="ARBA" id="ARBA00023277"/>
    </source>
</evidence>
<accession>A0A2M7BTD8</accession>
<keyword evidence="5" id="KW-0862">Zinc</keyword>
<evidence type="ECO:0000256" key="2">
    <source>
        <dbReference type="ARBA" id="ARBA00022695"/>
    </source>
</evidence>
<proteinExistence type="predicted"/>
<gene>
    <name evidence="8" type="ORF">COS52_01075</name>
</gene>
<dbReference type="Proteomes" id="UP000230119">
    <property type="component" value="Unassembled WGS sequence"/>
</dbReference>
<evidence type="ECO:0000313" key="9">
    <source>
        <dbReference type="Proteomes" id="UP000230119"/>
    </source>
</evidence>
<feature type="compositionally biased region" description="Basic residues" evidence="6">
    <location>
        <begin position="31"/>
        <end position="43"/>
    </location>
</feature>
<feature type="active site" description="Tele-UMP-histidine intermediate" evidence="4">
    <location>
        <position position="145"/>
    </location>
</feature>
<dbReference type="EMBL" id="PEVA01000043">
    <property type="protein sequence ID" value="PIV08752.1"/>
    <property type="molecule type" value="Genomic_DNA"/>
</dbReference>
<dbReference type="SUPFAM" id="SSF54197">
    <property type="entry name" value="HIT-like"/>
    <property type="match status" value="2"/>
</dbReference>
<evidence type="ECO:0000256" key="6">
    <source>
        <dbReference type="SAM" id="MobiDB-lite"/>
    </source>
</evidence>
<feature type="region of interest" description="Disordered" evidence="6">
    <location>
        <begin position="24"/>
        <end position="44"/>
    </location>
</feature>
<dbReference type="GO" id="GO:0008108">
    <property type="term" value="F:UDP-glucose:hexose-1-phosphate uridylyltransferase activity"/>
    <property type="evidence" value="ECO:0007669"/>
    <property type="project" value="InterPro"/>
</dbReference>
<dbReference type="PANTHER" id="PTHR42763">
    <property type="entry name" value="ADP-GLUCOSE PHOSPHORYLASE"/>
    <property type="match status" value="1"/>
</dbReference>
<keyword evidence="1" id="KW-0808">Transferase</keyword>
<name>A0A2M7BTD8_9BACT</name>
<dbReference type="InterPro" id="IPR001937">
    <property type="entry name" value="GalP_UDPtransf1"/>
</dbReference>